<comment type="caution">
    <text evidence="1">The sequence shown here is derived from an EMBL/GenBank/DDBJ whole genome shotgun (WGS) entry which is preliminary data.</text>
</comment>
<sequence length="165" mass="19331">MATPCPQLQHLPDNVKAFWEDKQRDLDDTLLLFSYSIMATLPNFPFPEITGILYLMQRDLWFEDFPKPPLFFLNRPSKYQKTLIQIPRTSITEVQLLRQSALEAMLRGTPQQTPEFLRKLSRFFSRDPYYLLVTGVSMAGKAFQYAFREVNDPDAWLQTLQGKHP</sequence>
<protein>
    <submittedName>
        <fullName evidence="1">Uncharacterized protein</fullName>
    </submittedName>
</protein>
<dbReference type="Proteomes" id="UP000649604">
    <property type="component" value="Unassembled WGS sequence"/>
</dbReference>
<gene>
    <name evidence="1" type="ORF">GF339_02670</name>
</gene>
<evidence type="ECO:0000313" key="2">
    <source>
        <dbReference type="Proteomes" id="UP000649604"/>
    </source>
</evidence>
<accession>A0A9D5Q4N0</accession>
<dbReference type="AlphaFoldDB" id="A0A9D5Q4N0"/>
<evidence type="ECO:0000313" key="1">
    <source>
        <dbReference type="EMBL" id="MBD3323458.1"/>
    </source>
</evidence>
<organism evidence="1 2">
    <name type="scientific">candidate division KSB3 bacterium</name>
    <dbReference type="NCBI Taxonomy" id="2044937"/>
    <lineage>
        <taxon>Bacteria</taxon>
        <taxon>candidate division KSB3</taxon>
    </lineage>
</organism>
<reference evidence="1" key="1">
    <citation type="submission" date="2019-11" db="EMBL/GenBank/DDBJ databases">
        <title>Microbial mats filling the niche in hypersaline microbial mats.</title>
        <authorList>
            <person name="Wong H.L."/>
            <person name="Macleod F.I."/>
            <person name="White R.A. III"/>
            <person name="Burns B.P."/>
        </authorList>
    </citation>
    <scope>NUCLEOTIDE SEQUENCE</scope>
    <source>
        <strain evidence="1">Rbin_158</strain>
    </source>
</reference>
<proteinExistence type="predicted"/>
<dbReference type="EMBL" id="WJJP01000080">
    <property type="protein sequence ID" value="MBD3323458.1"/>
    <property type="molecule type" value="Genomic_DNA"/>
</dbReference>
<name>A0A9D5Q4N0_9BACT</name>